<dbReference type="CDD" id="cd08562">
    <property type="entry name" value="GDPD_EcUgpQ_like"/>
    <property type="match status" value="1"/>
</dbReference>
<dbReference type="PANTHER" id="PTHR46211">
    <property type="entry name" value="GLYCEROPHOSPHORYL DIESTER PHOSPHODIESTERASE"/>
    <property type="match status" value="1"/>
</dbReference>
<dbReference type="STRING" id="1414654.BFR47_00130"/>
<dbReference type="GO" id="GO:0006629">
    <property type="term" value="P:lipid metabolic process"/>
    <property type="evidence" value="ECO:0007669"/>
    <property type="project" value="InterPro"/>
</dbReference>
<feature type="domain" description="GP-PDE" evidence="1">
    <location>
        <begin position="1"/>
        <end position="239"/>
    </location>
</feature>
<dbReference type="Pfam" id="PF03009">
    <property type="entry name" value="GDPD"/>
    <property type="match status" value="1"/>
</dbReference>
<evidence type="ECO:0000313" key="3">
    <source>
        <dbReference type="Proteomes" id="UP000243073"/>
    </source>
</evidence>
<proteinExistence type="predicted"/>
<evidence type="ECO:0000259" key="1">
    <source>
        <dbReference type="PROSITE" id="PS51704"/>
    </source>
</evidence>
<evidence type="ECO:0000313" key="2">
    <source>
        <dbReference type="EMBL" id="OIN12157.1"/>
    </source>
</evidence>
<accession>A0A1J4QI51</accession>
<name>A0A1J4QI51_9GAMM</name>
<dbReference type="InterPro" id="IPR030395">
    <property type="entry name" value="GP_PDE_dom"/>
</dbReference>
<dbReference type="InterPro" id="IPR017946">
    <property type="entry name" value="PLC-like_Pdiesterase_TIM-brl"/>
</dbReference>
<dbReference type="AlphaFoldDB" id="A0A1J4QI51"/>
<reference evidence="2 3" key="1">
    <citation type="submission" date="2016-07" db="EMBL/GenBank/DDBJ databases">
        <title>Draft Genome Sequence of Oceanisphaera psychrotolerans, isolated from coastal sediment samples.</title>
        <authorList>
            <person name="Zhuo S."/>
            <person name="Ruan Z."/>
        </authorList>
    </citation>
    <scope>NUCLEOTIDE SEQUENCE [LARGE SCALE GENOMIC DNA]</scope>
    <source>
        <strain evidence="2 3">LAM-WHM-ZC</strain>
    </source>
</reference>
<gene>
    <name evidence="2" type="ORF">BFR47_00130</name>
</gene>
<sequence length="243" mass="27745">MILCGHRGVASLAPENTLAGLEQAHELGLGWVEIDVQLTRDEKAVVAHDEKVNRCTDGKGKLRNYDWDELRRLDAGSWFDPAFKQEHIPRLRDYLARAQSLGIKVNVELKVYAKDDAGQLCRKVSQLIDKHDFDQKNILFSSFEPDCLRYLQVLQPGIPRALLVERIPDDWQAQLQLLDCTSLHCHHQYLTHDQADTIKGSGYRLHCYTVNNLERAATLKDWGVDMIFTDTPQHYLNAGWSPG</sequence>
<organism evidence="2 3">
    <name type="scientific">Oceanisphaera psychrotolerans</name>
    <dbReference type="NCBI Taxonomy" id="1414654"/>
    <lineage>
        <taxon>Bacteria</taxon>
        <taxon>Pseudomonadati</taxon>
        <taxon>Pseudomonadota</taxon>
        <taxon>Gammaproteobacteria</taxon>
        <taxon>Aeromonadales</taxon>
        <taxon>Aeromonadaceae</taxon>
        <taxon>Oceanisphaera</taxon>
    </lineage>
</organism>
<dbReference type="PROSITE" id="PS51704">
    <property type="entry name" value="GP_PDE"/>
    <property type="match status" value="1"/>
</dbReference>
<dbReference type="SUPFAM" id="SSF51695">
    <property type="entry name" value="PLC-like phosphodiesterases"/>
    <property type="match status" value="1"/>
</dbReference>
<dbReference type="Gene3D" id="3.20.20.190">
    <property type="entry name" value="Phosphatidylinositol (PI) phosphodiesterase"/>
    <property type="match status" value="1"/>
</dbReference>
<dbReference type="OrthoDB" id="9795622at2"/>
<protein>
    <submittedName>
        <fullName evidence="2">Glycerophosphoryl diester phosphodiesterase</fullName>
    </submittedName>
</protein>
<comment type="caution">
    <text evidence="2">The sequence shown here is derived from an EMBL/GenBank/DDBJ whole genome shotgun (WGS) entry which is preliminary data.</text>
</comment>
<dbReference type="Proteomes" id="UP000243073">
    <property type="component" value="Unassembled WGS sequence"/>
</dbReference>
<dbReference type="PANTHER" id="PTHR46211:SF1">
    <property type="entry name" value="GLYCEROPHOSPHODIESTER PHOSPHODIESTERASE, CYTOPLASMIC"/>
    <property type="match status" value="1"/>
</dbReference>
<dbReference type="EMBL" id="MDKE01000011">
    <property type="protein sequence ID" value="OIN12157.1"/>
    <property type="molecule type" value="Genomic_DNA"/>
</dbReference>
<dbReference type="RefSeq" id="WP_071471932.1">
    <property type="nucleotide sequence ID" value="NZ_MDKE01000011.1"/>
</dbReference>
<keyword evidence="3" id="KW-1185">Reference proteome</keyword>
<dbReference type="GO" id="GO:0008081">
    <property type="term" value="F:phosphoric diester hydrolase activity"/>
    <property type="evidence" value="ECO:0007669"/>
    <property type="project" value="InterPro"/>
</dbReference>